<reference evidence="2" key="1">
    <citation type="submission" date="2020-03" db="EMBL/GenBank/DDBJ databases">
        <title>The deep terrestrial virosphere.</title>
        <authorList>
            <person name="Holmfeldt K."/>
            <person name="Nilsson E."/>
            <person name="Simone D."/>
            <person name="Lopez-Fernandez M."/>
            <person name="Wu X."/>
            <person name="de Brujin I."/>
            <person name="Lundin D."/>
            <person name="Andersson A."/>
            <person name="Bertilsson S."/>
            <person name="Dopson M."/>
        </authorList>
    </citation>
    <scope>NUCLEOTIDE SEQUENCE</scope>
    <source>
        <strain evidence="2">MM171B01125</strain>
    </source>
</reference>
<dbReference type="EMBL" id="MT143798">
    <property type="protein sequence ID" value="QJB02640.1"/>
    <property type="molecule type" value="Genomic_DNA"/>
</dbReference>
<proteinExistence type="predicted"/>
<evidence type="ECO:0000256" key="1">
    <source>
        <dbReference type="SAM" id="Coils"/>
    </source>
</evidence>
<feature type="coiled-coil region" evidence="1">
    <location>
        <begin position="5"/>
        <end position="32"/>
    </location>
</feature>
<gene>
    <name evidence="2" type="ORF">MM171B01125_0004</name>
</gene>
<name>A0A6M3M8V4_9ZZZZ</name>
<accession>A0A6M3M8V4</accession>
<protein>
    <submittedName>
        <fullName evidence="2">Uncharacterized protein</fullName>
    </submittedName>
</protein>
<dbReference type="AlphaFoldDB" id="A0A6M3M8V4"/>
<organism evidence="2">
    <name type="scientific">viral metagenome</name>
    <dbReference type="NCBI Taxonomy" id="1070528"/>
    <lineage>
        <taxon>unclassified sequences</taxon>
        <taxon>metagenomes</taxon>
        <taxon>organismal metagenomes</taxon>
    </lineage>
</organism>
<evidence type="ECO:0000313" key="2">
    <source>
        <dbReference type="EMBL" id="QJB02640.1"/>
    </source>
</evidence>
<keyword evidence="1" id="KW-0175">Coiled coil</keyword>
<sequence length="76" mass="8521">MFLDAILKNLTKEQLEERLKALRDQRRASYAAPKRKISAKREVLPGLEGVDDQIAAKILADLEAMIKADAQGDQNE</sequence>